<organism evidence="2 3">
    <name type="scientific">Aspergillus tamarii</name>
    <dbReference type="NCBI Taxonomy" id="41984"/>
    <lineage>
        <taxon>Eukaryota</taxon>
        <taxon>Fungi</taxon>
        <taxon>Dikarya</taxon>
        <taxon>Ascomycota</taxon>
        <taxon>Pezizomycotina</taxon>
        <taxon>Eurotiomycetes</taxon>
        <taxon>Eurotiomycetidae</taxon>
        <taxon>Eurotiales</taxon>
        <taxon>Aspergillaceae</taxon>
        <taxon>Aspergillus</taxon>
        <taxon>Aspergillus subgen. Circumdati</taxon>
    </lineage>
</organism>
<gene>
    <name evidence="2" type="ORF">BDV40DRAFT_283791</name>
</gene>
<keyword evidence="3" id="KW-1185">Reference proteome</keyword>
<evidence type="ECO:0000256" key="1">
    <source>
        <dbReference type="SAM" id="SignalP"/>
    </source>
</evidence>
<evidence type="ECO:0008006" key="4">
    <source>
        <dbReference type="Google" id="ProtNLM"/>
    </source>
</evidence>
<accession>A0A5N6UA07</accession>
<name>A0A5N6UA07_ASPTM</name>
<evidence type="ECO:0000313" key="3">
    <source>
        <dbReference type="Proteomes" id="UP000326950"/>
    </source>
</evidence>
<sequence length="70" mass="8070">MHCTSFFIITILLFLFSLFCLLPAASDCPRAVSHLTDRSLSLVEVTIPVIECHRQSYDRHCFESWIVLII</sequence>
<dbReference type="Proteomes" id="UP000326950">
    <property type="component" value="Unassembled WGS sequence"/>
</dbReference>
<feature type="signal peptide" evidence="1">
    <location>
        <begin position="1"/>
        <end position="26"/>
    </location>
</feature>
<dbReference type="AlphaFoldDB" id="A0A5N6UA07"/>
<reference evidence="2 3" key="1">
    <citation type="submission" date="2019-04" db="EMBL/GenBank/DDBJ databases">
        <title>Friends and foes A comparative genomics study of 23 Aspergillus species from section Flavi.</title>
        <authorList>
            <consortium name="DOE Joint Genome Institute"/>
            <person name="Kjaerbolling I."/>
            <person name="Vesth T."/>
            <person name="Frisvad J.C."/>
            <person name="Nybo J.L."/>
            <person name="Theobald S."/>
            <person name="Kildgaard S."/>
            <person name="Isbrandt T."/>
            <person name="Kuo A."/>
            <person name="Sato A."/>
            <person name="Lyhne E.K."/>
            <person name="Kogle M.E."/>
            <person name="Wiebenga A."/>
            <person name="Kun R.S."/>
            <person name="Lubbers R.J."/>
            <person name="Makela M.R."/>
            <person name="Barry K."/>
            <person name="Chovatia M."/>
            <person name="Clum A."/>
            <person name="Daum C."/>
            <person name="Haridas S."/>
            <person name="He G."/>
            <person name="LaButti K."/>
            <person name="Lipzen A."/>
            <person name="Mondo S."/>
            <person name="Riley R."/>
            <person name="Salamov A."/>
            <person name="Simmons B.A."/>
            <person name="Magnuson J.K."/>
            <person name="Henrissat B."/>
            <person name="Mortensen U.H."/>
            <person name="Larsen T.O."/>
            <person name="Devries R.P."/>
            <person name="Grigoriev I.V."/>
            <person name="Machida M."/>
            <person name="Baker S.E."/>
            <person name="Andersen M.R."/>
        </authorList>
    </citation>
    <scope>NUCLEOTIDE SEQUENCE [LARGE SCALE GENOMIC DNA]</scope>
    <source>
        <strain evidence="2 3">CBS 117626</strain>
    </source>
</reference>
<keyword evidence="1" id="KW-0732">Signal</keyword>
<evidence type="ECO:0000313" key="2">
    <source>
        <dbReference type="EMBL" id="KAE8155427.1"/>
    </source>
</evidence>
<feature type="chain" id="PRO_5024915650" description="Secreted protein" evidence="1">
    <location>
        <begin position="27"/>
        <end position="70"/>
    </location>
</feature>
<dbReference type="EMBL" id="ML738882">
    <property type="protein sequence ID" value="KAE8155427.1"/>
    <property type="molecule type" value="Genomic_DNA"/>
</dbReference>
<proteinExistence type="predicted"/>
<protein>
    <recommendedName>
        <fullName evidence="4">Secreted protein</fullName>
    </recommendedName>
</protein>